<organism evidence="1 2">
    <name type="scientific">Staphylococcus schweitzeri</name>
    <dbReference type="NCBI Taxonomy" id="1654388"/>
    <lineage>
        <taxon>Bacteria</taxon>
        <taxon>Bacillati</taxon>
        <taxon>Bacillota</taxon>
        <taxon>Bacilli</taxon>
        <taxon>Bacillales</taxon>
        <taxon>Staphylococcaceae</taxon>
        <taxon>Staphylococcus</taxon>
    </lineage>
</organism>
<name>A0A2K4AG45_9STAP</name>
<sequence length="66" mass="7767">MKGISLQVLSPIVQAIIMKSLVYCFKLDKNEFNLIIRYKKYKSCVTRVLYDLCTIYKVISNNKFLN</sequence>
<dbReference type="AlphaFoldDB" id="A0A2K4AG45"/>
<reference evidence="1 2" key="1">
    <citation type="submission" date="2017-08" db="EMBL/GenBank/DDBJ databases">
        <title>Draft genome sequences of 64 type strains of genus Staph aureus.</title>
        <authorList>
            <person name="Cole K."/>
            <person name="Golubchik T."/>
            <person name="Russell J."/>
            <person name="Foster D."/>
            <person name="Llewelyn M."/>
            <person name="Wilson D."/>
            <person name="Crook D."/>
            <person name="Paul J."/>
        </authorList>
    </citation>
    <scope>NUCLEOTIDE SEQUENCE [LARGE SCALE GENOMIC DNA]</scope>
    <source>
        <strain evidence="1 2">DSM 28300</strain>
    </source>
</reference>
<proteinExistence type="predicted"/>
<gene>
    <name evidence="1" type="ORF">CD116_09205</name>
</gene>
<evidence type="ECO:0000313" key="1">
    <source>
        <dbReference type="EMBL" id="PNZ49072.1"/>
    </source>
</evidence>
<evidence type="ECO:0000313" key="2">
    <source>
        <dbReference type="Proteomes" id="UP000236395"/>
    </source>
</evidence>
<protein>
    <submittedName>
        <fullName evidence="1">Fibronectin-binding protein</fullName>
    </submittedName>
</protein>
<comment type="caution">
    <text evidence="1">The sequence shown here is derived from an EMBL/GenBank/DDBJ whole genome shotgun (WGS) entry which is preliminary data.</text>
</comment>
<dbReference type="EMBL" id="PPQS01000040">
    <property type="protein sequence ID" value="PNZ49072.1"/>
    <property type="molecule type" value="Genomic_DNA"/>
</dbReference>
<dbReference type="Proteomes" id="UP000236395">
    <property type="component" value="Unassembled WGS sequence"/>
</dbReference>
<accession>A0A2K4AG45</accession>